<dbReference type="Pfam" id="PF00646">
    <property type="entry name" value="F-box"/>
    <property type="match status" value="1"/>
</dbReference>
<evidence type="ECO:0000259" key="1">
    <source>
        <dbReference type="Pfam" id="PF00646"/>
    </source>
</evidence>
<evidence type="ECO:0000313" key="3">
    <source>
        <dbReference type="Proteomes" id="UP000327085"/>
    </source>
</evidence>
<protein>
    <recommendedName>
        <fullName evidence="1">F-box domain-containing protein</fullName>
    </recommendedName>
</protein>
<organism evidence="2 3">
    <name type="scientific">Prunus dulcis</name>
    <name type="common">Almond</name>
    <name type="synonym">Amygdalus dulcis</name>
    <dbReference type="NCBI Taxonomy" id="3755"/>
    <lineage>
        <taxon>Eukaryota</taxon>
        <taxon>Viridiplantae</taxon>
        <taxon>Streptophyta</taxon>
        <taxon>Embryophyta</taxon>
        <taxon>Tracheophyta</taxon>
        <taxon>Spermatophyta</taxon>
        <taxon>Magnoliopsida</taxon>
        <taxon>eudicotyledons</taxon>
        <taxon>Gunneridae</taxon>
        <taxon>Pentapetalae</taxon>
        <taxon>rosids</taxon>
        <taxon>fabids</taxon>
        <taxon>Rosales</taxon>
        <taxon>Rosaceae</taxon>
        <taxon>Amygdaloideae</taxon>
        <taxon>Amygdaleae</taxon>
        <taxon>Prunus</taxon>
    </lineage>
</organism>
<reference evidence="3" key="1">
    <citation type="journal article" date="2020" name="Plant J.">
        <title>Transposons played a major role in the diversification between the closely related almond and peach genomes: results from the almond genome sequence.</title>
        <authorList>
            <person name="Alioto T."/>
            <person name="Alexiou K.G."/>
            <person name="Bardil A."/>
            <person name="Barteri F."/>
            <person name="Castanera R."/>
            <person name="Cruz F."/>
            <person name="Dhingra A."/>
            <person name="Duval H."/>
            <person name="Fernandez I Marti A."/>
            <person name="Frias L."/>
            <person name="Galan B."/>
            <person name="Garcia J.L."/>
            <person name="Howad W."/>
            <person name="Gomez-Garrido J."/>
            <person name="Gut M."/>
            <person name="Julca I."/>
            <person name="Morata J."/>
            <person name="Puigdomenech P."/>
            <person name="Ribeca P."/>
            <person name="Rubio Cabetas M.J."/>
            <person name="Vlasova A."/>
            <person name="Wirthensohn M."/>
            <person name="Garcia-Mas J."/>
            <person name="Gabaldon T."/>
            <person name="Casacuberta J.M."/>
            <person name="Arus P."/>
        </authorList>
    </citation>
    <scope>NUCLEOTIDE SEQUENCE [LARGE SCALE GENOMIC DNA]</scope>
    <source>
        <strain evidence="3">cv. Texas</strain>
    </source>
</reference>
<dbReference type="InterPro" id="IPR001810">
    <property type="entry name" value="F-box_dom"/>
</dbReference>
<proteinExistence type="predicted"/>
<dbReference type="SUPFAM" id="SSF81383">
    <property type="entry name" value="F-box domain"/>
    <property type="match status" value="1"/>
</dbReference>
<dbReference type="PANTHER" id="PTHR31672">
    <property type="entry name" value="BNACNNG10540D PROTEIN"/>
    <property type="match status" value="1"/>
</dbReference>
<feature type="domain" description="F-box" evidence="1">
    <location>
        <begin position="26"/>
        <end position="60"/>
    </location>
</feature>
<dbReference type="EMBL" id="CABIKO010000130">
    <property type="protein sequence ID" value="VVA27951.1"/>
    <property type="molecule type" value="Genomic_DNA"/>
</dbReference>
<dbReference type="InParanoid" id="A0A5E4FM20"/>
<dbReference type="Gene3D" id="1.20.1280.50">
    <property type="match status" value="1"/>
</dbReference>
<evidence type="ECO:0000313" key="2">
    <source>
        <dbReference type="EMBL" id="VVA27951.1"/>
    </source>
</evidence>
<dbReference type="InterPro" id="IPR050796">
    <property type="entry name" value="SCF_F-box_component"/>
</dbReference>
<dbReference type="PANTHER" id="PTHR31672:SF2">
    <property type="entry name" value="F-BOX DOMAIN-CONTAINING PROTEIN"/>
    <property type="match status" value="1"/>
</dbReference>
<dbReference type="Proteomes" id="UP000327085">
    <property type="component" value="Chromosome 1"/>
</dbReference>
<dbReference type="InterPro" id="IPR036047">
    <property type="entry name" value="F-box-like_dom_sf"/>
</dbReference>
<dbReference type="AlphaFoldDB" id="A0A5E4FM20"/>
<dbReference type="Gramene" id="VVA27951">
    <property type="protein sequence ID" value="VVA27951"/>
    <property type="gene ID" value="Prudul26B006141"/>
</dbReference>
<name>A0A5E4FM20_PRUDU</name>
<accession>A0A5E4FM20</accession>
<gene>
    <name evidence="2" type="ORF">ALMOND_2B006141</name>
</gene>
<sequence>MAPETRSSAKRRRCKASATALTDSMDLLIEILMRLPAKNIFKCKAVSKHWYSIVCHPELNFGDAAFSLCHLMAFGNGVHCNGAIFWYNEERNTLAYFELDTGRFKRSEMPQLALPYPI</sequence>